<dbReference type="PANTHER" id="PTHR43731">
    <property type="entry name" value="RHOMBOID PROTEASE"/>
    <property type="match status" value="1"/>
</dbReference>
<sequence>MPQHRNSLLCPNCRRLISRDIVRCPHCGLRRPGAWWKNIPLFSGFSDEYKLIKIIIYVNVGMYILSLLISSHGISLNPNPFRFLSPGNRSLLVLGATGTIPIIQFHNWWSLIAANYLHGGLMHILFNMIALWEIGPLAVSEYGSYRTFAIYTIGGVGGFFLSFLAGVGLTIGASAAICALLGAILYYGKSRGGTYGRRVFRQVGGWAIAIFVFGLLIPGINNWGHGGGIAAGALLGYLLGYTERRPENIRHKFLAVGCVILTVLVLSGAALNGLRLFMMA</sequence>
<dbReference type="EMBL" id="UOEX01000384">
    <property type="protein sequence ID" value="VAW41418.1"/>
    <property type="molecule type" value="Genomic_DNA"/>
</dbReference>
<feature type="transmembrane region" description="Helical" evidence="7">
    <location>
        <begin position="159"/>
        <end position="187"/>
    </location>
</feature>
<evidence type="ECO:0000256" key="1">
    <source>
        <dbReference type="ARBA" id="ARBA00004141"/>
    </source>
</evidence>
<feature type="transmembrane region" description="Helical" evidence="7">
    <location>
        <begin position="223"/>
        <end position="241"/>
    </location>
</feature>
<dbReference type="Pfam" id="PF01694">
    <property type="entry name" value="Rhomboid"/>
    <property type="match status" value="1"/>
</dbReference>
<dbReference type="SUPFAM" id="SSF144091">
    <property type="entry name" value="Rhomboid-like"/>
    <property type="match status" value="1"/>
</dbReference>
<evidence type="ECO:0000256" key="5">
    <source>
        <dbReference type="ARBA" id="ARBA00022989"/>
    </source>
</evidence>
<keyword evidence="5 7" id="KW-1133">Transmembrane helix</keyword>
<feature type="domain" description="Peptidase S54 rhomboid" evidence="8">
    <location>
        <begin position="107"/>
        <end position="240"/>
    </location>
</feature>
<accession>A0A3B0VCK4</accession>
<dbReference type="Gene3D" id="1.20.1540.10">
    <property type="entry name" value="Rhomboid-like"/>
    <property type="match status" value="1"/>
</dbReference>
<keyword evidence="3 7" id="KW-0812">Transmembrane</keyword>
<feature type="transmembrane region" description="Helical" evidence="7">
    <location>
        <begin position="121"/>
        <end position="139"/>
    </location>
</feature>
<dbReference type="AlphaFoldDB" id="A0A3B0VCK4"/>
<gene>
    <name evidence="9" type="ORF">MNBD_DELTA03-1038</name>
</gene>
<evidence type="ECO:0000259" key="8">
    <source>
        <dbReference type="Pfam" id="PF01694"/>
    </source>
</evidence>
<dbReference type="InterPro" id="IPR035952">
    <property type="entry name" value="Rhomboid-like_sf"/>
</dbReference>
<dbReference type="InterPro" id="IPR050925">
    <property type="entry name" value="Rhomboid_protease_S54"/>
</dbReference>
<evidence type="ECO:0000313" key="9">
    <source>
        <dbReference type="EMBL" id="VAW41418.1"/>
    </source>
</evidence>
<evidence type="ECO:0000256" key="4">
    <source>
        <dbReference type="ARBA" id="ARBA00022801"/>
    </source>
</evidence>
<protein>
    <submittedName>
        <fullName evidence="9">GlpG protein (Membrane protein of glp regulon)</fullName>
    </submittedName>
</protein>
<evidence type="ECO:0000256" key="2">
    <source>
        <dbReference type="ARBA" id="ARBA00009045"/>
    </source>
</evidence>
<dbReference type="GO" id="GO:0016020">
    <property type="term" value="C:membrane"/>
    <property type="evidence" value="ECO:0007669"/>
    <property type="project" value="UniProtKB-SubCell"/>
</dbReference>
<evidence type="ECO:0000256" key="3">
    <source>
        <dbReference type="ARBA" id="ARBA00022692"/>
    </source>
</evidence>
<proteinExistence type="inferred from homology"/>
<keyword evidence="6 7" id="KW-0472">Membrane</keyword>
<reference evidence="9" key="1">
    <citation type="submission" date="2018-06" db="EMBL/GenBank/DDBJ databases">
        <authorList>
            <person name="Zhirakovskaya E."/>
        </authorList>
    </citation>
    <scope>NUCLEOTIDE SEQUENCE</scope>
</reference>
<comment type="similarity">
    <text evidence="2">Belongs to the peptidase S54 family.</text>
</comment>
<evidence type="ECO:0000256" key="6">
    <source>
        <dbReference type="ARBA" id="ARBA00023136"/>
    </source>
</evidence>
<dbReference type="InterPro" id="IPR022764">
    <property type="entry name" value="Peptidase_S54_rhomboid_dom"/>
</dbReference>
<dbReference type="GO" id="GO:0004252">
    <property type="term" value="F:serine-type endopeptidase activity"/>
    <property type="evidence" value="ECO:0007669"/>
    <property type="project" value="InterPro"/>
</dbReference>
<evidence type="ECO:0000256" key="7">
    <source>
        <dbReference type="SAM" id="Phobius"/>
    </source>
</evidence>
<comment type="subcellular location">
    <subcellularLocation>
        <location evidence="1">Membrane</location>
        <topology evidence="1">Multi-pass membrane protein</topology>
    </subcellularLocation>
</comment>
<organism evidence="9">
    <name type="scientific">hydrothermal vent metagenome</name>
    <dbReference type="NCBI Taxonomy" id="652676"/>
    <lineage>
        <taxon>unclassified sequences</taxon>
        <taxon>metagenomes</taxon>
        <taxon>ecological metagenomes</taxon>
    </lineage>
</organism>
<feature type="transmembrane region" description="Helical" evidence="7">
    <location>
        <begin position="51"/>
        <end position="70"/>
    </location>
</feature>
<feature type="transmembrane region" description="Helical" evidence="7">
    <location>
        <begin position="199"/>
        <end position="217"/>
    </location>
</feature>
<dbReference type="PANTHER" id="PTHR43731:SF14">
    <property type="entry name" value="PRESENILIN-ASSOCIATED RHOMBOID-LIKE PROTEIN, MITOCHONDRIAL"/>
    <property type="match status" value="1"/>
</dbReference>
<feature type="transmembrane region" description="Helical" evidence="7">
    <location>
        <begin position="253"/>
        <end position="274"/>
    </location>
</feature>
<name>A0A3B0VCK4_9ZZZZ</name>
<keyword evidence="4" id="KW-0378">Hydrolase</keyword>
<feature type="transmembrane region" description="Helical" evidence="7">
    <location>
        <begin position="90"/>
        <end position="109"/>
    </location>
</feature>